<name>A0ABV6C7H0_9GAMM</name>
<keyword evidence="2" id="KW-1185">Reference proteome</keyword>
<accession>A0ABV6C7H0</accession>
<sequence length="66" mass="7490">MHLTFDLVAGTANYVGLDADKESEKHYRPFADELKDTLVLMNAGYFDIEYCKGINQFKGFLFYASG</sequence>
<dbReference type="RefSeq" id="WP_385875996.1">
    <property type="nucleotide sequence ID" value="NZ_JBHLXE010000024.1"/>
</dbReference>
<evidence type="ECO:0000313" key="1">
    <source>
        <dbReference type="EMBL" id="MFC0178926.1"/>
    </source>
</evidence>
<gene>
    <name evidence="1" type="ORF">ACFFIT_02260</name>
</gene>
<reference evidence="1 2" key="1">
    <citation type="submission" date="2024-09" db="EMBL/GenBank/DDBJ databases">
        <authorList>
            <person name="Sun Q."/>
            <person name="Mori K."/>
        </authorList>
    </citation>
    <scope>NUCLEOTIDE SEQUENCE [LARGE SCALE GENOMIC DNA]</scope>
    <source>
        <strain evidence="1 2">CCM 8545</strain>
    </source>
</reference>
<dbReference type="EMBL" id="JBHLXE010000024">
    <property type="protein sequence ID" value="MFC0178926.1"/>
    <property type="molecule type" value="Genomic_DNA"/>
</dbReference>
<organism evidence="1 2">
    <name type="scientific">Thorsellia kenyensis</name>
    <dbReference type="NCBI Taxonomy" id="1549888"/>
    <lineage>
        <taxon>Bacteria</taxon>
        <taxon>Pseudomonadati</taxon>
        <taxon>Pseudomonadota</taxon>
        <taxon>Gammaproteobacteria</taxon>
        <taxon>Enterobacterales</taxon>
        <taxon>Thorselliaceae</taxon>
        <taxon>Thorsellia</taxon>
    </lineage>
</organism>
<dbReference type="Proteomes" id="UP001589758">
    <property type="component" value="Unassembled WGS sequence"/>
</dbReference>
<proteinExistence type="predicted"/>
<evidence type="ECO:0000313" key="2">
    <source>
        <dbReference type="Proteomes" id="UP001589758"/>
    </source>
</evidence>
<protein>
    <recommendedName>
        <fullName evidence="3">Transposase</fullName>
    </recommendedName>
</protein>
<evidence type="ECO:0008006" key="3">
    <source>
        <dbReference type="Google" id="ProtNLM"/>
    </source>
</evidence>
<comment type="caution">
    <text evidence="1">The sequence shown here is derived from an EMBL/GenBank/DDBJ whole genome shotgun (WGS) entry which is preliminary data.</text>
</comment>